<evidence type="ECO:0000256" key="1">
    <source>
        <dbReference type="ARBA" id="ARBA00022679"/>
    </source>
</evidence>
<dbReference type="GO" id="GO:0016747">
    <property type="term" value="F:acyltransferase activity, transferring groups other than amino-acyl groups"/>
    <property type="evidence" value="ECO:0007669"/>
    <property type="project" value="InterPro"/>
</dbReference>
<gene>
    <name evidence="4" type="ORF">AOC36_10110</name>
</gene>
<dbReference type="InterPro" id="IPR016181">
    <property type="entry name" value="Acyl_CoA_acyltransferase"/>
</dbReference>
<evidence type="ECO:0000313" key="5">
    <source>
        <dbReference type="Proteomes" id="UP000063781"/>
    </source>
</evidence>
<protein>
    <recommendedName>
        <fullName evidence="3">N-acetyltransferase domain-containing protein</fullName>
    </recommendedName>
</protein>
<proteinExistence type="predicted"/>
<dbReference type="SUPFAM" id="SSF55729">
    <property type="entry name" value="Acyl-CoA N-acyltransferases (Nat)"/>
    <property type="match status" value="1"/>
</dbReference>
<dbReference type="InterPro" id="IPR050680">
    <property type="entry name" value="YpeA/RimI_acetyltransf"/>
</dbReference>
<evidence type="ECO:0000256" key="2">
    <source>
        <dbReference type="ARBA" id="ARBA00023315"/>
    </source>
</evidence>
<keyword evidence="5" id="KW-1185">Reference proteome</keyword>
<reference evidence="4 5" key="1">
    <citation type="submission" date="2015-10" db="EMBL/GenBank/DDBJ databases">
        <title>Erysipelothrix larvae sp. LV19 isolated from the larval gut of the rhinoceros beetle, Trypoxylus dichotomus.</title>
        <authorList>
            <person name="Lim S."/>
            <person name="Kim B.-C."/>
        </authorList>
    </citation>
    <scope>NUCLEOTIDE SEQUENCE [LARGE SCALE GENOMIC DNA]</scope>
    <source>
        <strain evidence="4 5">LV19</strain>
    </source>
</reference>
<dbReference type="Proteomes" id="UP000063781">
    <property type="component" value="Chromosome"/>
</dbReference>
<dbReference type="PROSITE" id="PS51186">
    <property type="entry name" value="GNAT"/>
    <property type="match status" value="1"/>
</dbReference>
<organism evidence="4 5">
    <name type="scientific">Erysipelothrix larvae</name>
    <dbReference type="NCBI Taxonomy" id="1514105"/>
    <lineage>
        <taxon>Bacteria</taxon>
        <taxon>Bacillati</taxon>
        <taxon>Bacillota</taxon>
        <taxon>Erysipelotrichia</taxon>
        <taxon>Erysipelotrichales</taxon>
        <taxon>Erysipelotrichaceae</taxon>
        <taxon>Erysipelothrix</taxon>
    </lineage>
</organism>
<dbReference type="OrthoDB" id="9805924at2"/>
<evidence type="ECO:0000313" key="4">
    <source>
        <dbReference type="EMBL" id="AMC94312.1"/>
    </source>
</evidence>
<dbReference type="KEGG" id="erl:AOC36_10110"/>
<keyword evidence="1" id="KW-0808">Transferase</keyword>
<accession>A0A0X8H1G3</accession>
<dbReference type="CDD" id="cd04301">
    <property type="entry name" value="NAT_SF"/>
    <property type="match status" value="1"/>
</dbReference>
<evidence type="ECO:0000259" key="3">
    <source>
        <dbReference type="PROSITE" id="PS51186"/>
    </source>
</evidence>
<dbReference type="Pfam" id="PF00583">
    <property type="entry name" value="Acetyltransf_1"/>
    <property type="match status" value="1"/>
</dbReference>
<sequence length="143" mass="16625">MIRKACVADAPKIYELLKGILKLHKSWYPSRFAGESKYSLEQVQSIIEEETSLIFVSDNGDGVDGYIIVKDQYDVLFIDDLCVDETKRGLSIGRKLVEYIQEYAHEHNAFEIQLNVWLRNEAAVKFYEKLGFEPLRTILYKEI</sequence>
<dbReference type="RefSeq" id="WP_067633894.1">
    <property type="nucleotide sequence ID" value="NZ_CP013213.1"/>
</dbReference>
<dbReference type="InterPro" id="IPR000182">
    <property type="entry name" value="GNAT_dom"/>
</dbReference>
<dbReference type="PANTHER" id="PTHR43420">
    <property type="entry name" value="ACETYLTRANSFERASE"/>
    <property type="match status" value="1"/>
</dbReference>
<name>A0A0X8H1G3_9FIRM</name>
<dbReference type="PANTHER" id="PTHR43420:SF47">
    <property type="entry name" value="N-ACETYLTRANSFERASE DOMAIN-CONTAINING PROTEIN"/>
    <property type="match status" value="1"/>
</dbReference>
<feature type="domain" description="N-acetyltransferase" evidence="3">
    <location>
        <begin position="11"/>
        <end position="143"/>
    </location>
</feature>
<dbReference type="STRING" id="1514105.AOC36_10110"/>
<dbReference type="EMBL" id="CP013213">
    <property type="protein sequence ID" value="AMC94312.1"/>
    <property type="molecule type" value="Genomic_DNA"/>
</dbReference>
<dbReference type="Gene3D" id="3.40.630.30">
    <property type="match status" value="1"/>
</dbReference>
<keyword evidence="2" id="KW-0012">Acyltransferase</keyword>
<dbReference type="AlphaFoldDB" id="A0A0X8H1G3"/>